<comment type="caution">
    <text evidence="4">The sequence shown here is derived from an EMBL/GenBank/DDBJ whole genome shotgun (WGS) entry which is preliminary data.</text>
</comment>
<dbReference type="GO" id="GO:0000105">
    <property type="term" value="P:L-histidine biosynthetic process"/>
    <property type="evidence" value="ECO:0007669"/>
    <property type="project" value="InterPro"/>
</dbReference>
<keyword evidence="4" id="KW-0328">Glycosyltransferase</keyword>
<dbReference type="PANTHER" id="PTHR11476">
    <property type="entry name" value="HISTIDYL-TRNA SYNTHETASE"/>
    <property type="match status" value="1"/>
</dbReference>
<reference evidence="4" key="1">
    <citation type="submission" date="2016-10" db="EMBL/GenBank/DDBJ databases">
        <title>Sequence of Gallionella enrichment culture.</title>
        <authorList>
            <person name="Poehlein A."/>
            <person name="Muehling M."/>
            <person name="Daniel R."/>
        </authorList>
    </citation>
    <scope>NUCLEOTIDE SEQUENCE</scope>
</reference>
<evidence type="ECO:0000256" key="2">
    <source>
        <dbReference type="ARBA" id="ARBA00022490"/>
    </source>
</evidence>
<sequence length="389" mass="41717">MTMRRWLLPEAIEDILPAEAWQVETLRRGLLDLFRARGYDYVIPPLLEYVESLLTGTGRDLDLRTFKLVDQLSGRTLGVRADITPQVARIDAHLLNRKGVARLCYCGSVLHTLPAALSGSRQPLQIGVELYGHAGSEADVEIIRLLAEALKVSGVAASRIDLGHVGVFRALVGSAGIAAELEQELFGVLQAKDLPTLRELVDAAGVAEPFRSALMALPECYGGSEALAAAAARLPALPEIERALAELAILAGSVTDLPVSFDLADLRGYHYHSGVVFAAYGADHPGPIALGGRYDEVGLSFGRARPATGFSLDLRELVRLAPQAAAPGMILAPWAPADAALQQKVAALRAAGERVVDALPGHDGDWTEAGCGRRLAWRDGRWQIEFFEA</sequence>
<dbReference type="PIRSF" id="PIRSF001549">
    <property type="entry name" value="His-tRNA_synth"/>
    <property type="match status" value="1"/>
</dbReference>
<name>A0A1J5RKS1_9ZZZZ</name>
<dbReference type="CDD" id="cd00773">
    <property type="entry name" value="HisRS-like_core"/>
    <property type="match status" value="1"/>
</dbReference>
<dbReference type="PANTHER" id="PTHR11476:SF7">
    <property type="entry name" value="HISTIDINE--TRNA LIGASE"/>
    <property type="match status" value="1"/>
</dbReference>
<dbReference type="InterPro" id="IPR045864">
    <property type="entry name" value="aa-tRNA-synth_II/BPL/LPL"/>
</dbReference>
<dbReference type="AlphaFoldDB" id="A0A1J5RKS1"/>
<evidence type="ECO:0000259" key="3">
    <source>
        <dbReference type="Pfam" id="PF13393"/>
    </source>
</evidence>
<dbReference type="InterPro" id="IPR041715">
    <property type="entry name" value="HisRS-like_core"/>
</dbReference>
<keyword evidence="4" id="KW-0808">Transferase</keyword>
<proteinExistence type="inferred from homology"/>
<accession>A0A1J5RKS1</accession>
<dbReference type="SUPFAM" id="SSF55681">
    <property type="entry name" value="Class II aaRS and biotin synthetases"/>
    <property type="match status" value="1"/>
</dbReference>
<dbReference type="Pfam" id="PF13393">
    <property type="entry name" value="tRNA-synt_His"/>
    <property type="match status" value="1"/>
</dbReference>
<evidence type="ECO:0000313" key="4">
    <source>
        <dbReference type="EMBL" id="OIQ96784.1"/>
    </source>
</evidence>
<dbReference type="GO" id="GO:0005737">
    <property type="term" value="C:cytoplasm"/>
    <property type="evidence" value="ECO:0007669"/>
    <property type="project" value="UniProtKB-SubCell"/>
</dbReference>
<evidence type="ECO:0000256" key="1">
    <source>
        <dbReference type="ARBA" id="ARBA00004496"/>
    </source>
</evidence>
<dbReference type="GO" id="GO:0016757">
    <property type="term" value="F:glycosyltransferase activity"/>
    <property type="evidence" value="ECO:0007669"/>
    <property type="project" value="UniProtKB-KW"/>
</dbReference>
<dbReference type="Gene3D" id="3.30.930.10">
    <property type="entry name" value="Bira Bifunctional Protein, Domain 2"/>
    <property type="match status" value="1"/>
</dbReference>
<dbReference type="NCBIfam" id="NF008935">
    <property type="entry name" value="PRK12292.1-1"/>
    <property type="match status" value="1"/>
</dbReference>
<organism evidence="4">
    <name type="scientific">mine drainage metagenome</name>
    <dbReference type="NCBI Taxonomy" id="410659"/>
    <lineage>
        <taxon>unclassified sequences</taxon>
        <taxon>metagenomes</taxon>
        <taxon>ecological metagenomes</taxon>
    </lineage>
</organism>
<dbReference type="EMBL" id="MLJW01000143">
    <property type="protein sequence ID" value="OIQ96784.1"/>
    <property type="molecule type" value="Genomic_DNA"/>
</dbReference>
<dbReference type="NCBIfam" id="NF009086">
    <property type="entry name" value="PRK12421.1"/>
    <property type="match status" value="1"/>
</dbReference>
<protein>
    <submittedName>
        <fullName evidence="4">ATP phosphoribosyltransferase regulatory subunit</fullName>
    </submittedName>
</protein>
<dbReference type="InterPro" id="IPR004517">
    <property type="entry name" value="HisZ"/>
</dbReference>
<dbReference type="NCBIfam" id="TIGR00443">
    <property type="entry name" value="hisZ_biosyn_reg"/>
    <property type="match status" value="1"/>
</dbReference>
<comment type="subcellular location">
    <subcellularLocation>
        <location evidence="1">Cytoplasm</location>
    </subcellularLocation>
</comment>
<keyword evidence="2" id="KW-0963">Cytoplasm</keyword>
<gene>
    <name evidence="4" type="primary">hisZ_6</name>
    <name evidence="4" type="ORF">GALL_212470</name>
</gene>
<feature type="domain" description="Class II Histidinyl-tRNA synthetase (HisRS)-like catalytic core" evidence="3">
    <location>
        <begin position="12"/>
        <end position="317"/>
    </location>
</feature>
<dbReference type="HAMAP" id="MF_00125">
    <property type="entry name" value="HisZ"/>
    <property type="match status" value="1"/>
</dbReference>
<dbReference type="InterPro" id="IPR004516">
    <property type="entry name" value="HisRS/HisZ"/>
</dbReference>